<dbReference type="PANTHER" id="PTHR12860">
    <property type="entry name" value="SIGNAL RECOGNITION PARTICLE 68 KDA PROTEIN"/>
    <property type="match status" value="1"/>
</dbReference>
<evidence type="ECO:0000256" key="10">
    <source>
        <dbReference type="SAM" id="Coils"/>
    </source>
</evidence>
<dbReference type="Pfam" id="PF16969">
    <property type="entry name" value="SRP68"/>
    <property type="match status" value="1"/>
</dbReference>
<gene>
    <name evidence="11" type="ORF">T551_00312</name>
</gene>
<dbReference type="RefSeq" id="XP_018231519.1">
    <property type="nucleotide sequence ID" value="XM_018372579.1"/>
</dbReference>
<dbReference type="CDD" id="cd15481">
    <property type="entry name" value="SRP68-RBD"/>
    <property type="match status" value="1"/>
</dbReference>
<feature type="coiled-coil region" evidence="10">
    <location>
        <begin position="267"/>
        <end position="301"/>
    </location>
</feature>
<evidence type="ECO:0000256" key="7">
    <source>
        <dbReference type="ARBA" id="ARBA00023242"/>
    </source>
</evidence>
<dbReference type="Proteomes" id="UP000053447">
    <property type="component" value="Unassembled WGS sequence"/>
</dbReference>
<keyword evidence="10" id="KW-0175">Coiled coil</keyword>
<comment type="caution">
    <text evidence="11">The sequence shown here is derived from an EMBL/GenBank/DDBJ whole genome shotgun (WGS) entry which is preliminary data.</text>
</comment>
<evidence type="ECO:0000256" key="9">
    <source>
        <dbReference type="ARBA" id="ARBA00029498"/>
    </source>
</evidence>
<dbReference type="GO" id="GO:0005730">
    <property type="term" value="C:nucleolus"/>
    <property type="evidence" value="ECO:0007669"/>
    <property type="project" value="UniProtKB-SubCell"/>
</dbReference>
<keyword evidence="7" id="KW-0539">Nucleus</keyword>
<dbReference type="GO" id="GO:0030942">
    <property type="term" value="F:endoplasmic reticulum signal peptide binding"/>
    <property type="evidence" value="ECO:0007669"/>
    <property type="project" value="InterPro"/>
</dbReference>
<evidence type="ECO:0000313" key="11">
    <source>
        <dbReference type="EMBL" id="KTW32827.1"/>
    </source>
</evidence>
<dbReference type="STRING" id="1408657.A0A0W4ZWR4"/>
<evidence type="ECO:0000256" key="1">
    <source>
        <dbReference type="ARBA" id="ARBA00004496"/>
    </source>
</evidence>
<dbReference type="EMBL" id="LFWA01000001">
    <property type="protein sequence ID" value="KTW32827.1"/>
    <property type="molecule type" value="Genomic_DNA"/>
</dbReference>
<dbReference type="PIRSF" id="PIRSF038995">
    <property type="entry name" value="SRP68"/>
    <property type="match status" value="1"/>
</dbReference>
<accession>A0A0W4ZWR4</accession>
<dbReference type="AlphaFoldDB" id="A0A0W4ZWR4"/>
<sequence length="546" mass="64144">MANIGAVFLSIKAQNEHGIPVKDYTRYRKYCSKKLHRLSKLLGIQQINKKYAENEIPSLKSNPKYHDFLIINSERAWAYAMELKTKNRNHKKPTINHQRVVRRLLRAYQYASRLNELMNQELPIFRLQALEYISARRGQLMFECHQWEQSLTNFLEARIILEVIYENNGCQHIKELISSIEQNIRYCAYQQKIPSNDIFGLSQKNILNNQSLASLLTSISPEILKPKNKLHLSIVSQIEWQGRVAPITDVNIAIALSSIQDAYQSMNSEETSTLKEKNEKYDELLQMYSKTENIIKKAIEEFERSGTHDKTQNLYILYTYVAYNHILEQIKYNLLLIFELNSNSLDKNPKQYILCKIIKLYDDILQNLNVMSDLPGISNDMCFLQRIEQEKYYFRSQRCLIIAESYFLLSDYRSALTLAIHSYDYLSKISIANNKEIIFINETKLINLRKNIDIKINQFRAFLCLTMEEISNEKDTSLKAPTLIEMMDSYSQKLDLSRLIDLPSKLELLFCKPIFFDIAYNYIDYKENIKQLTTSKRGFFKNFLGK</sequence>
<dbReference type="OrthoDB" id="10255118at2759"/>
<evidence type="ECO:0000256" key="2">
    <source>
        <dbReference type="ARBA" id="ARBA00004604"/>
    </source>
</evidence>
<protein>
    <recommendedName>
        <fullName evidence="9">Signal recognition particle subunit SRP68</fullName>
    </recommendedName>
</protein>
<evidence type="ECO:0000256" key="4">
    <source>
        <dbReference type="ARBA" id="ARBA00022490"/>
    </source>
</evidence>
<name>A0A0W4ZWR4_PNEJ7</name>
<dbReference type="GO" id="GO:0006614">
    <property type="term" value="P:SRP-dependent cotranslational protein targeting to membrane"/>
    <property type="evidence" value="ECO:0007669"/>
    <property type="project" value="InterPro"/>
</dbReference>
<reference evidence="12" key="1">
    <citation type="journal article" date="2016" name="Nat. Commun.">
        <title>Genome analysis of three Pneumocystis species reveals adaptation mechanisms to life exclusively in mammalian hosts.</title>
        <authorList>
            <person name="Ma L."/>
            <person name="Chen Z."/>
            <person name="Huang D.W."/>
            <person name="Kutty G."/>
            <person name="Ishihara M."/>
            <person name="Wang H."/>
            <person name="Abouelleil A."/>
            <person name="Bishop L."/>
            <person name="Davey E."/>
            <person name="Deng R."/>
            <person name="Deng X."/>
            <person name="Fan L."/>
            <person name="Fantoni G."/>
            <person name="Fitzgerald M."/>
            <person name="Gogineni E."/>
            <person name="Goldberg J.M."/>
            <person name="Handley G."/>
            <person name="Hu X."/>
            <person name="Huber C."/>
            <person name="Jiao X."/>
            <person name="Jones K."/>
            <person name="Levin J.Z."/>
            <person name="Liu Y."/>
            <person name="Macdonald P."/>
            <person name="Melnikov A."/>
            <person name="Raley C."/>
            <person name="Sassi M."/>
            <person name="Sherman B.T."/>
            <person name="Song X."/>
            <person name="Sykes S."/>
            <person name="Tran B."/>
            <person name="Walsh L."/>
            <person name="Xia Y."/>
            <person name="Yang J."/>
            <person name="Young S."/>
            <person name="Zeng Q."/>
            <person name="Zheng X."/>
            <person name="Stephens R."/>
            <person name="Nusbaum C."/>
            <person name="Birren B.W."/>
            <person name="Azadi P."/>
            <person name="Lempicki R.A."/>
            <person name="Cuomo C.A."/>
            <person name="Kovacs J.A."/>
        </authorList>
    </citation>
    <scope>NUCLEOTIDE SEQUENCE [LARGE SCALE GENOMIC DNA]</scope>
    <source>
        <strain evidence="12">RU7</strain>
    </source>
</reference>
<evidence type="ECO:0000256" key="5">
    <source>
        <dbReference type="ARBA" id="ARBA00022884"/>
    </source>
</evidence>
<keyword evidence="6" id="KW-0733">Signal recognition particle</keyword>
<keyword evidence="4" id="KW-0963">Cytoplasm</keyword>
<dbReference type="VEuPathDB" id="FungiDB:T551_00312"/>
<dbReference type="InterPro" id="IPR038253">
    <property type="entry name" value="SRP68_N_sf"/>
</dbReference>
<evidence type="ECO:0000256" key="6">
    <source>
        <dbReference type="ARBA" id="ARBA00023135"/>
    </source>
</evidence>
<evidence type="ECO:0000256" key="8">
    <source>
        <dbReference type="ARBA" id="ARBA00023274"/>
    </source>
</evidence>
<dbReference type="GeneID" id="28938834"/>
<dbReference type="PANTHER" id="PTHR12860:SF0">
    <property type="entry name" value="SIGNAL RECOGNITION PARTICLE SUBUNIT SRP68"/>
    <property type="match status" value="1"/>
</dbReference>
<proteinExistence type="inferred from homology"/>
<dbReference type="GO" id="GO:0005047">
    <property type="term" value="F:signal recognition particle binding"/>
    <property type="evidence" value="ECO:0007669"/>
    <property type="project" value="InterPro"/>
</dbReference>
<keyword evidence="12" id="KW-1185">Reference proteome</keyword>
<comment type="subcellular location">
    <subcellularLocation>
        <location evidence="1">Cytoplasm</location>
    </subcellularLocation>
    <subcellularLocation>
        <location evidence="2">Nucleus</location>
        <location evidence="2">Nucleolus</location>
    </subcellularLocation>
</comment>
<dbReference type="InterPro" id="IPR034652">
    <property type="entry name" value="SRP68-RBD"/>
</dbReference>
<keyword evidence="8" id="KW-0687">Ribonucleoprotein</keyword>
<dbReference type="GO" id="GO:0008312">
    <property type="term" value="F:7S RNA binding"/>
    <property type="evidence" value="ECO:0007669"/>
    <property type="project" value="InterPro"/>
</dbReference>
<keyword evidence="5" id="KW-0694">RNA-binding</keyword>
<comment type="similarity">
    <text evidence="3">Belongs to the SRP68 family.</text>
</comment>
<dbReference type="InterPro" id="IPR026258">
    <property type="entry name" value="SRP68"/>
</dbReference>
<dbReference type="eggNOG" id="KOG2460">
    <property type="taxonomic scope" value="Eukaryota"/>
</dbReference>
<evidence type="ECO:0000256" key="3">
    <source>
        <dbReference type="ARBA" id="ARBA00009352"/>
    </source>
</evidence>
<organism evidence="11 12">
    <name type="scientific">Pneumocystis jirovecii (strain RU7)</name>
    <name type="common">Human pneumocystis pneumonia agent</name>
    <dbReference type="NCBI Taxonomy" id="1408657"/>
    <lineage>
        <taxon>Eukaryota</taxon>
        <taxon>Fungi</taxon>
        <taxon>Dikarya</taxon>
        <taxon>Ascomycota</taxon>
        <taxon>Taphrinomycotina</taxon>
        <taxon>Pneumocystomycetes</taxon>
        <taxon>Pneumocystaceae</taxon>
        <taxon>Pneumocystis</taxon>
    </lineage>
</organism>
<dbReference type="Gene3D" id="1.10.3450.40">
    <property type="entry name" value="Signal recognition particle, SRP68 subunit, RNA-binding domain"/>
    <property type="match status" value="1"/>
</dbReference>
<dbReference type="GO" id="GO:0005786">
    <property type="term" value="C:signal recognition particle, endoplasmic reticulum targeting"/>
    <property type="evidence" value="ECO:0007669"/>
    <property type="project" value="UniProtKB-KW"/>
</dbReference>
<evidence type="ECO:0000313" key="12">
    <source>
        <dbReference type="Proteomes" id="UP000053447"/>
    </source>
</evidence>